<keyword evidence="7" id="KW-0479">Metal-binding</keyword>
<dbReference type="SUPFAM" id="SSF57850">
    <property type="entry name" value="RING/U-box"/>
    <property type="match status" value="1"/>
</dbReference>
<keyword evidence="20" id="KW-1185">Reference proteome</keyword>
<feature type="region of interest" description="Disordered" evidence="16">
    <location>
        <begin position="153"/>
        <end position="174"/>
    </location>
</feature>
<feature type="domain" description="Pex N-terminal" evidence="18">
    <location>
        <begin position="19"/>
        <end position="302"/>
    </location>
</feature>
<dbReference type="Pfam" id="PF00097">
    <property type="entry name" value="zf-C3HC4"/>
    <property type="match status" value="1"/>
</dbReference>
<evidence type="ECO:0000256" key="10">
    <source>
        <dbReference type="ARBA" id="ARBA00022927"/>
    </source>
</evidence>
<evidence type="ECO:0000256" key="8">
    <source>
        <dbReference type="ARBA" id="ARBA00022771"/>
    </source>
</evidence>
<evidence type="ECO:0000259" key="17">
    <source>
        <dbReference type="Pfam" id="PF00097"/>
    </source>
</evidence>
<dbReference type="InterPro" id="IPR017375">
    <property type="entry name" value="PEX12"/>
</dbReference>
<dbReference type="GO" id="GO:0004842">
    <property type="term" value="F:ubiquitin-protein transferase activity"/>
    <property type="evidence" value="ECO:0000318"/>
    <property type="project" value="GO_Central"/>
</dbReference>
<name>E3K8E2_PUCGT</name>
<protein>
    <recommendedName>
        <fullName evidence="4">Peroxisome assembly protein 12</fullName>
    </recommendedName>
    <alternativeName>
        <fullName evidence="14">Peroxin-12</fullName>
    </alternativeName>
</protein>
<comment type="similarity">
    <text evidence="3">Belongs to the pex2/pex10/pex12 family.</text>
</comment>
<dbReference type="GO" id="GO:1990429">
    <property type="term" value="C:peroxisomal importomer complex"/>
    <property type="evidence" value="ECO:0000318"/>
    <property type="project" value="GO_Central"/>
</dbReference>
<evidence type="ECO:0000256" key="14">
    <source>
        <dbReference type="ARBA" id="ARBA00029692"/>
    </source>
</evidence>
<dbReference type="HOGENOM" id="CLU_031067_0_0_1"/>
<evidence type="ECO:0000256" key="5">
    <source>
        <dbReference type="ARBA" id="ARBA00022448"/>
    </source>
</evidence>
<dbReference type="Proteomes" id="UP000008783">
    <property type="component" value="Unassembled WGS sequence"/>
</dbReference>
<dbReference type="GO" id="GO:0005778">
    <property type="term" value="C:peroxisomal membrane"/>
    <property type="evidence" value="ECO:0000318"/>
    <property type="project" value="GO_Central"/>
</dbReference>
<dbReference type="GO" id="GO:0016562">
    <property type="term" value="P:protein import into peroxisome matrix, receptor recycling"/>
    <property type="evidence" value="ECO:0007669"/>
    <property type="project" value="UniProtKB-ARBA"/>
</dbReference>
<accession>E3K8E2</accession>
<evidence type="ECO:0000256" key="7">
    <source>
        <dbReference type="ARBA" id="ARBA00022723"/>
    </source>
</evidence>
<keyword evidence="10" id="KW-0653">Protein transport</keyword>
<keyword evidence="8" id="KW-0863">Zinc-finger</keyword>
<organism evidence="19 20">
    <name type="scientific">Puccinia graminis f. sp. tritici (strain CRL 75-36-700-3 / race SCCL)</name>
    <name type="common">Black stem rust fungus</name>
    <dbReference type="NCBI Taxonomy" id="418459"/>
    <lineage>
        <taxon>Eukaryota</taxon>
        <taxon>Fungi</taxon>
        <taxon>Dikarya</taxon>
        <taxon>Basidiomycota</taxon>
        <taxon>Pucciniomycotina</taxon>
        <taxon>Pucciniomycetes</taxon>
        <taxon>Pucciniales</taxon>
        <taxon>Pucciniaceae</taxon>
        <taxon>Puccinia</taxon>
    </lineage>
</organism>
<dbReference type="InterPro" id="IPR018957">
    <property type="entry name" value="Znf_C3HC4_RING-type"/>
</dbReference>
<dbReference type="GO" id="GO:0016558">
    <property type="term" value="P:protein import into peroxisome matrix"/>
    <property type="evidence" value="ECO:0000318"/>
    <property type="project" value="GO_Central"/>
</dbReference>
<dbReference type="STRING" id="418459.E3K8E2"/>
<evidence type="ECO:0000313" key="19">
    <source>
        <dbReference type="EMBL" id="EFP80501.2"/>
    </source>
</evidence>
<dbReference type="Pfam" id="PF04757">
    <property type="entry name" value="Pex2_Pex12"/>
    <property type="match status" value="1"/>
</dbReference>
<evidence type="ECO:0000256" key="13">
    <source>
        <dbReference type="ARBA" id="ARBA00023140"/>
    </source>
</evidence>
<dbReference type="InParanoid" id="E3K8E2"/>
<proteinExistence type="inferred from homology"/>
<dbReference type="PANTHER" id="PTHR12888">
    <property type="entry name" value="PEROXISOME ASSEMBLY PROTEIN 12 PEROXIN-12"/>
    <property type="match status" value="1"/>
</dbReference>
<dbReference type="PIRSF" id="PIRSF038074">
    <property type="entry name" value="Peroxisome_assembly_p12"/>
    <property type="match status" value="1"/>
</dbReference>
<keyword evidence="5" id="KW-0813">Transport</keyword>
<evidence type="ECO:0000256" key="15">
    <source>
        <dbReference type="ARBA" id="ARBA00034505"/>
    </source>
</evidence>
<evidence type="ECO:0000256" key="4">
    <source>
        <dbReference type="ARBA" id="ARBA00018980"/>
    </source>
</evidence>
<evidence type="ECO:0000313" key="20">
    <source>
        <dbReference type="Proteomes" id="UP000008783"/>
    </source>
</evidence>
<evidence type="ECO:0000256" key="2">
    <source>
        <dbReference type="ARBA" id="ARBA00004906"/>
    </source>
</evidence>
<dbReference type="FunFam" id="3.30.40.10:FF:001163">
    <property type="entry name" value="Uncharacterized protein"/>
    <property type="match status" value="1"/>
</dbReference>
<dbReference type="AlphaFoldDB" id="E3K8E2"/>
<evidence type="ECO:0000256" key="9">
    <source>
        <dbReference type="ARBA" id="ARBA00022833"/>
    </source>
</evidence>
<reference evidence="20" key="2">
    <citation type="journal article" date="2011" name="Proc. Natl. Acad. Sci. U.S.A.">
        <title>Obligate biotrophy features unraveled by the genomic analysis of rust fungi.</title>
        <authorList>
            <person name="Duplessis S."/>
            <person name="Cuomo C.A."/>
            <person name="Lin Y.-C."/>
            <person name="Aerts A."/>
            <person name="Tisserant E."/>
            <person name="Veneault-Fourrey C."/>
            <person name="Joly D.L."/>
            <person name="Hacquard S."/>
            <person name="Amselem J."/>
            <person name="Cantarel B.L."/>
            <person name="Chiu R."/>
            <person name="Coutinho P.M."/>
            <person name="Feau N."/>
            <person name="Field M."/>
            <person name="Frey P."/>
            <person name="Gelhaye E."/>
            <person name="Goldberg J."/>
            <person name="Grabherr M.G."/>
            <person name="Kodira C.D."/>
            <person name="Kohler A."/>
            <person name="Kuees U."/>
            <person name="Lindquist E.A."/>
            <person name="Lucas S.M."/>
            <person name="Mago R."/>
            <person name="Mauceli E."/>
            <person name="Morin E."/>
            <person name="Murat C."/>
            <person name="Pangilinan J.L."/>
            <person name="Park R."/>
            <person name="Pearson M."/>
            <person name="Quesneville H."/>
            <person name="Rouhier N."/>
            <person name="Sakthikumar S."/>
            <person name="Salamov A.A."/>
            <person name="Schmutz J."/>
            <person name="Selles B."/>
            <person name="Shapiro H."/>
            <person name="Tanguay P."/>
            <person name="Tuskan G.A."/>
            <person name="Henrissat B."/>
            <person name="Van de Peer Y."/>
            <person name="Rouze P."/>
            <person name="Ellis J.G."/>
            <person name="Dodds P.N."/>
            <person name="Schein J.E."/>
            <person name="Zhong S."/>
            <person name="Hamelin R.C."/>
            <person name="Grigoriev I.V."/>
            <person name="Szabo L.J."/>
            <person name="Martin F."/>
        </authorList>
    </citation>
    <scope>NUCLEOTIDE SEQUENCE [LARGE SCALE GENOMIC DNA]</scope>
    <source>
        <strain evidence="20">CRL 75-36-700-3 / race SCCL</strain>
    </source>
</reference>
<dbReference type="FunCoup" id="E3K8E2">
    <property type="interactions" value="227"/>
</dbReference>
<evidence type="ECO:0000256" key="12">
    <source>
        <dbReference type="ARBA" id="ARBA00023136"/>
    </source>
</evidence>
<keyword evidence="9" id="KW-0862">Zinc</keyword>
<evidence type="ECO:0000256" key="16">
    <source>
        <dbReference type="SAM" id="MobiDB-lite"/>
    </source>
</evidence>
<comment type="pathway">
    <text evidence="2">Protein modification; protein ubiquitination.</text>
</comment>
<feature type="domain" description="Zinc finger C3HC4 RING-type" evidence="17">
    <location>
        <begin position="352"/>
        <end position="388"/>
    </location>
</feature>
<keyword evidence="6" id="KW-0812">Transmembrane</keyword>
<keyword evidence="13" id="KW-0576">Peroxisome</keyword>
<gene>
    <name evidence="19" type="ORF">PGTG_06457</name>
</gene>
<dbReference type="InterPro" id="IPR006845">
    <property type="entry name" value="Pex_N"/>
</dbReference>
<reference key="1">
    <citation type="submission" date="2007-01" db="EMBL/GenBank/DDBJ databases">
        <title>The Genome Sequence of Puccinia graminis f. sp. tritici Strain CRL 75-36-700-3.</title>
        <authorList>
            <consortium name="The Broad Institute Genome Sequencing Platform"/>
            <person name="Birren B."/>
            <person name="Lander E."/>
            <person name="Galagan J."/>
            <person name="Nusbaum C."/>
            <person name="Devon K."/>
            <person name="Cuomo C."/>
            <person name="Jaffe D."/>
            <person name="Butler J."/>
            <person name="Alvarez P."/>
            <person name="Gnerre S."/>
            <person name="Grabherr M."/>
            <person name="Mauceli E."/>
            <person name="Brockman W."/>
            <person name="Young S."/>
            <person name="LaButti K."/>
            <person name="Sykes S."/>
            <person name="DeCaprio D."/>
            <person name="Crawford M."/>
            <person name="Koehrsen M."/>
            <person name="Engels R."/>
            <person name="Montgomery P."/>
            <person name="Pearson M."/>
            <person name="Howarth C."/>
            <person name="Larson L."/>
            <person name="White J."/>
            <person name="Zeng Q."/>
            <person name="Kodira C."/>
            <person name="Yandava C."/>
            <person name="Alvarado L."/>
            <person name="O'Leary S."/>
            <person name="Szabo L."/>
            <person name="Dean R."/>
            <person name="Schein J."/>
        </authorList>
    </citation>
    <scope>NUCLEOTIDE SEQUENCE</scope>
    <source>
        <strain>CRL 75-36-700-3</strain>
    </source>
</reference>
<comment type="subunit">
    <text evidence="15">Component of the PEX2-PEX10-PEX12 retrotranslocation channel, composed of PEX2, PEX10 and PEX12.</text>
</comment>
<keyword evidence="12" id="KW-0472">Membrane</keyword>
<keyword evidence="11" id="KW-1133">Transmembrane helix</keyword>
<dbReference type="VEuPathDB" id="FungiDB:PGTG_06457"/>
<dbReference type="OrthoDB" id="107372at2759"/>
<comment type="subcellular location">
    <subcellularLocation>
        <location evidence="1">Peroxisome membrane</location>
        <topology evidence="1">Multi-pass membrane protein</topology>
    </subcellularLocation>
</comment>
<dbReference type="GO" id="GO:0008270">
    <property type="term" value="F:zinc ion binding"/>
    <property type="evidence" value="ECO:0007669"/>
    <property type="project" value="UniProtKB-KW"/>
</dbReference>
<evidence type="ECO:0000259" key="18">
    <source>
        <dbReference type="Pfam" id="PF04757"/>
    </source>
</evidence>
<sequence length="403" mass="45948">MDPNEEELYRPTFFELVAQDQLRELIGPVIRYITSVFAQRYPRYLIKLLNHHDEVFAAMISWFITCNSSNPINQSISQNCSGGSFAENFYGLSRRRHRIAKPVSLPDSTVGPQADPGRLAPHDVRLSLIFLVAIPYLRAKAAGLHEALGGGPVNDDLLDDEPERPSPLSNTDDSRMERIKSTTLNCFKSSYPYFIAMTEFSHLIFGLRYLFGKSPYWRASQAYTGIEIRRTSAHDQGRMQHKLDSQKISPFARDLATGHRPNWRLILRRFQSMISHRFFESLKVLLPGSIFFFKFLEWWYSSSNTSRYRPSFSNSNGTQFPAIQPPVPLKPQVKGILGDGTALTKPIPKGHCPICRTKLSNPTAVPSGWVYCYKCIHPYVVEYQQCPVTHFPTNLTNLRKIIG</sequence>
<evidence type="ECO:0000256" key="1">
    <source>
        <dbReference type="ARBA" id="ARBA00004585"/>
    </source>
</evidence>
<evidence type="ECO:0000256" key="6">
    <source>
        <dbReference type="ARBA" id="ARBA00022692"/>
    </source>
</evidence>
<dbReference type="PANTHER" id="PTHR12888:SF0">
    <property type="entry name" value="PEROXISOME ASSEMBLY PROTEIN 12"/>
    <property type="match status" value="1"/>
</dbReference>
<evidence type="ECO:0000256" key="11">
    <source>
        <dbReference type="ARBA" id="ARBA00022989"/>
    </source>
</evidence>
<dbReference type="EMBL" id="DS178276">
    <property type="protein sequence ID" value="EFP80501.2"/>
    <property type="molecule type" value="Genomic_DNA"/>
</dbReference>
<dbReference type="InterPro" id="IPR013083">
    <property type="entry name" value="Znf_RING/FYVE/PHD"/>
</dbReference>
<dbReference type="CDD" id="cd16451">
    <property type="entry name" value="mRING_PEX12"/>
    <property type="match status" value="1"/>
</dbReference>
<dbReference type="GeneID" id="10539506"/>
<evidence type="ECO:0000256" key="3">
    <source>
        <dbReference type="ARBA" id="ARBA00008704"/>
    </source>
</evidence>
<dbReference type="GO" id="GO:0006513">
    <property type="term" value="P:protein monoubiquitination"/>
    <property type="evidence" value="ECO:0000318"/>
    <property type="project" value="GO_Central"/>
</dbReference>
<dbReference type="RefSeq" id="XP_003324920.2">
    <property type="nucleotide sequence ID" value="XM_003324872.2"/>
</dbReference>
<dbReference type="KEGG" id="pgr:PGTG_06457"/>
<dbReference type="Gene3D" id="3.30.40.10">
    <property type="entry name" value="Zinc/RING finger domain, C3HC4 (zinc finger)"/>
    <property type="match status" value="1"/>
</dbReference>